<evidence type="ECO:0000313" key="3">
    <source>
        <dbReference type="Proteomes" id="UP000613160"/>
    </source>
</evidence>
<accession>A0A916V188</accession>
<dbReference type="Proteomes" id="UP000613160">
    <property type="component" value="Unassembled WGS sequence"/>
</dbReference>
<gene>
    <name evidence="2" type="ORF">GCM10011335_02340</name>
</gene>
<sequence>MTLPRNHPQRLVLNDEVHARPPEALSAPLRLSFLALTSAVGDHERQSAEIAALASQFGAVPPAPGANHYSADLGRFRVKWERHTEFSRYTFMAEGLEGDGFDRPAIDLVPAAWRDSLSGEVIVAAHVAFLAATGAEADFEALSARHFGGNVLVGGAVGGGAALAVTDFRVHGDGFSRFLVEDRSLTPRQAGRMIQRLLEIDTYRMMALLALPVARDLGGALTASERELAGIASALAGLGVADEAALLDRLTTLEAEIESRHTETLFRFGASTAYYALVQRRIAELREMRLPGLQTIEEFLERRLTPAMQTCQAVAARQASLSQRVAHASQLLSTRVEIARQGQAQILLQSMDRRARLQLRLQETVEGLSVAAVTYYVVSLVGHLAEGLEASGVHLQPKLIEALAIPVVALLAFLGVRRIRRSVARDAE</sequence>
<dbReference type="RefSeq" id="WP_188848728.1">
    <property type="nucleotide sequence ID" value="NZ_BMJJ01000001.1"/>
</dbReference>
<evidence type="ECO:0008006" key="4">
    <source>
        <dbReference type="Google" id="ProtNLM"/>
    </source>
</evidence>
<feature type="transmembrane region" description="Helical" evidence="1">
    <location>
        <begin position="397"/>
        <end position="416"/>
    </location>
</feature>
<evidence type="ECO:0000256" key="1">
    <source>
        <dbReference type="SAM" id="Phobius"/>
    </source>
</evidence>
<dbReference type="EMBL" id="BMJJ01000001">
    <property type="protein sequence ID" value="GGD03144.1"/>
    <property type="molecule type" value="Genomic_DNA"/>
</dbReference>
<proteinExistence type="predicted"/>
<keyword evidence="1" id="KW-0472">Membrane</keyword>
<dbReference type="InterPro" id="IPR021830">
    <property type="entry name" value="DUF3422"/>
</dbReference>
<reference evidence="2" key="1">
    <citation type="journal article" date="2014" name="Int. J. Syst. Evol. Microbiol.">
        <title>Complete genome sequence of Corynebacterium casei LMG S-19264T (=DSM 44701T), isolated from a smear-ripened cheese.</title>
        <authorList>
            <consortium name="US DOE Joint Genome Institute (JGI-PGF)"/>
            <person name="Walter F."/>
            <person name="Albersmeier A."/>
            <person name="Kalinowski J."/>
            <person name="Ruckert C."/>
        </authorList>
    </citation>
    <scope>NUCLEOTIDE SEQUENCE</scope>
    <source>
        <strain evidence="2">CGMCC 1.15493</strain>
    </source>
</reference>
<reference evidence="2" key="2">
    <citation type="submission" date="2020-09" db="EMBL/GenBank/DDBJ databases">
        <authorList>
            <person name="Sun Q."/>
            <person name="Zhou Y."/>
        </authorList>
    </citation>
    <scope>NUCLEOTIDE SEQUENCE</scope>
    <source>
        <strain evidence="2">CGMCC 1.15493</strain>
    </source>
</reference>
<dbReference type="Pfam" id="PF11902">
    <property type="entry name" value="DUF3422"/>
    <property type="match status" value="1"/>
</dbReference>
<keyword evidence="1" id="KW-1133">Transmembrane helix</keyword>
<name>A0A916V188_9HYPH</name>
<evidence type="ECO:0000313" key="2">
    <source>
        <dbReference type="EMBL" id="GGD03144.1"/>
    </source>
</evidence>
<keyword evidence="1" id="KW-0812">Transmembrane</keyword>
<comment type="caution">
    <text evidence="2">The sequence shown here is derived from an EMBL/GenBank/DDBJ whole genome shotgun (WGS) entry which is preliminary data.</text>
</comment>
<organism evidence="2 3">
    <name type="scientific">Aureimonas glaciei</name>
    <dbReference type="NCBI Taxonomy" id="1776957"/>
    <lineage>
        <taxon>Bacteria</taxon>
        <taxon>Pseudomonadati</taxon>
        <taxon>Pseudomonadota</taxon>
        <taxon>Alphaproteobacteria</taxon>
        <taxon>Hyphomicrobiales</taxon>
        <taxon>Aurantimonadaceae</taxon>
        <taxon>Aureimonas</taxon>
    </lineage>
</organism>
<protein>
    <recommendedName>
        <fullName evidence="4">DUF3422 domain-containing protein</fullName>
    </recommendedName>
</protein>
<keyword evidence="3" id="KW-1185">Reference proteome</keyword>
<dbReference type="AlphaFoldDB" id="A0A916V188"/>